<dbReference type="AlphaFoldDB" id="A0A0R2TSW4"/>
<protein>
    <recommendedName>
        <fullName evidence="11">TonB-dependent receptor-like beta-barrel domain-containing protein</fullName>
    </recommendedName>
</protein>
<reference evidence="12 13" key="1">
    <citation type="submission" date="2015-10" db="EMBL/GenBank/DDBJ databases">
        <title>Metagenome-Assembled Genomes uncover a global brackish microbiome.</title>
        <authorList>
            <person name="Hugerth L.W."/>
            <person name="Larsson J."/>
            <person name="Alneberg J."/>
            <person name="Lindh M.V."/>
            <person name="Legrand C."/>
            <person name="Pinhassi J."/>
            <person name="Andersson A.F."/>
        </authorList>
    </citation>
    <scope>NUCLEOTIDE SEQUENCE [LARGE SCALE GENOMIC DNA]</scope>
    <source>
        <strain evidence="12">BACL26 MAG-121220-bin70</strain>
    </source>
</reference>
<dbReference type="Pfam" id="PF00593">
    <property type="entry name" value="TonB_dep_Rec_b-barrel"/>
    <property type="match status" value="1"/>
</dbReference>
<evidence type="ECO:0000256" key="7">
    <source>
        <dbReference type="ARBA" id="ARBA00023065"/>
    </source>
</evidence>
<evidence type="ECO:0000256" key="5">
    <source>
        <dbReference type="ARBA" id="ARBA00022692"/>
    </source>
</evidence>
<dbReference type="SUPFAM" id="SSF56935">
    <property type="entry name" value="Porins"/>
    <property type="match status" value="1"/>
</dbReference>
<comment type="subcellular location">
    <subcellularLocation>
        <location evidence="1">Cell outer membrane</location>
        <topology evidence="1">Multi-pass membrane protein</topology>
    </subcellularLocation>
</comment>
<keyword evidence="4" id="KW-0410">Iron transport</keyword>
<dbReference type="GO" id="GO:0006826">
    <property type="term" value="P:iron ion transport"/>
    <property type="evidence" value="ECO:0007669"/>
    <property type="project" value="UniProtKB-KW"/>
</dbReference>
<dbReference type="InterPro" id="IPR036942">
    <property type="entry name" value="Beta-barrel_TonB_sf"/>
</dbReference>
<keyword evidence="8" id="KW-0798">TonB box</keyword>
<gene>
    <name evidence="12" type="ORF">ABS24_03835</name>
</gene>
<dbReference type="InterPro" id="IPR000531">
    <property type="entry name" value="Beta-barrel_TonB"/>
</dbReference>
<proteinExistence type="predicted"/>
<keyword evidence="2" id="KW-0813">Transport</keyword>
<dbReference type="PANTHER" id="PTHR32552:SF81">
    <property type="entry name" value="TONB-DEPENDENT OUTER MEMBRANE RECEPTOR"/>
    <property type="match status" value="1"/>
</dbReference>
<evidence type="ECO:0000256" key="8">
    <source>
        <dbReference type="ARBA" id="ARBA00023077"/>
    </source>
</evidence>
<keyword evidence="7" id="KW-0406">Ion transport</keyword>
<evidence type="ECO:0000256" key="4">
    <source>
        <dbReference type="ARBA" id="ARBA00022496"/>
    </source>
</evidence>
<evidence type="ECO:0000256" key="1">
    <source>
        <dbReference type="ARBA" id="ARBA00004571"/>
    </source>
</evidence>
<keyword evidence="6" id="KW-0408">Iron</keyword>
<evidence type="ECO:0000256" key="2">
    <source>
        <dbReference type="ARBA" id="ARBA00022448"/>
    </source>
</evidence>
<evidence type="ECO:0000313" key="12">
    <source>
        <dbReference type="EMBL" id="KRO90150.1"/>
    </source>
</evidence>
<dbReference type="Proteomes" id="UP000051213">
    <property type="component" value="Unassembled WGS sequence"/>
</dbReference>
<evidence type="ECO:0000256" key="9">
    <source>
        <dbReference type="ARBA" id="ARBA00023136"/>
    </source>
</evidence>
<evidence type="ECO:0000313" key="13">
    <source>
        <dbReference type="Proteomes" id="UP000051213"/>
    </source>
</evidence>
<evidence type="ECO:0000256" key="10">
    <source>
        <dbReference type="ARBA" id="ARBA00023237"/>
    </source>
</evidence>
<dbReference type="PANTHER" id="PTHR32552">
    <property type="entry name" value="FERRICHROME IRON RECEPTOR-RELATED"/>
    <property type="match status" value="1"/>
</dbReference>
<sequence>MYLSTSTGYKTPGFSADCFSPTSCFLPVEEEEVTSYEFGIRSDLMNDRLRLNATIFYTEYDQMQVGATVPGLGFTRFNLNAATVKGLELEAIFKPTENLEIFGNLGTNDGEFSGLTQLQADTISVSGATCPGGIATIACGEAKKLKNAPEYQANIGFLWRADLAGGEISLGGDVAIEDKSYSLVSNNPGSLIDHDPIVNARISYTPVAGNWNLALWGKNLTDEVYWKATTSPNVAYPAAPMTWGVDVRVDF</sequence>
<keyword evidence="3" id="KW-1134">Transmembrane beta strand</keyword>
<accession>A0A0R2TSW4</accession>
<evidence type="ECO:0000256" key="3">
    <source>
        <dbReference type="ARBA" id="ARBA00022452"/>
    </source>
</evidence>
<comment type="caution">
    <text evidence="12">The sequence shown here is derived from an EMBL/GenBank/DDBJ whole genome shotgun (WGS) entry which is preliminary data.</text>
</comment>
<evidence type="ECO:0000259" key="11">
    <source>
        <dbReference type="Pfam" id="PF00593"/>
    </source>
</evidence>
<keyword evidence="10" id="KW-0998">Cell outer membrane</keyword>
<dbReference type="EMBL" id="LICA01000736">
    <property type="protein sequence ID" value="KRO90150.1"/>
    <property type="molecule type" value="Genomic_DNA"/>
</dbReference>
<keyword evidence="9" id="KW-0472">Membrane</keyword>
<feature type="domain" description="TonB-dependent receptor-like beta-barrel" evidence="11">
    <location>
        <begin position="2"/>
        <end position="220"/>
    </location>
</feature>
<evidence type="ECO:0000256" key="6">
    <source>
        <dbReference type="ARBA" id="ARBA00023004"/>
    </source>
</evidence>
<organism evidence="12 13">
    <name type="scientific">SAR92 bacterium BACL26 MAG-121220-bin70</name>
    <dbReference type="NCBI Taxonomy" id="1655626"/>
    <lineage>
        <taxon>Bacteria</taxon>
        <taxon>Pseudomonadati</taxon>
        <taxon>Pseudomonadota</taxon>
        <taxon>Gammaproteobacteria</taxon>
        <taxon>Cellvibrionales</taxon>
        <taxon>Porticoccaceae</taxon>
        <taxon>SAR92 clade</taxon>
    </lineage>
</organism>
<name>A0A0R2TSW4_9GAMM</name>
<dbReference type="InterPro" id="IPR039426">
    <property type="entry name" value="TonB-dep_rcpt-like"/>
</dbReference>
<dbReference type="GO" id="GO:0009279">
    <property type="term" value="C:cell outer membrane"/>
    <property type="evidence" value="ECO:0007669"/>
    <property type="project" value="UniProtKB-SubCell"/>
</dbReference>
<dbReference type="Gene3D" id="2.40.170.20">
    <property type="entry name" value="TonB-dependent receptor, beta-barrel domain"/>
    <property type="match status" value="1"/>
</dbReference>
<keyword evidence="5" id="KW-0812">Transmembrane</keyword>